<organism evidence="5 6">
    <name type="scientific">Acidiphilium iwatense</name>
    <dbReference type="NCBI Taxonomy" id="768198"/>
    <lineage>
        <taxon>Bacteria</taxon>
        <taxon>Pseudomonadati</taxon>
        <taxon>Pseudomonadota</taxon>
        <taxon>Alphaproteobacteria</taxon>
        <taxon>Acetobacterales</taxon>
        <taxon>Acidocellaceae</taxon>
        <taxon>Acidiphilium</taxon>
    </lineage>
</organism>
<comment type="cofactor">
    <cofactor evidence="1">
        <name>Zn(2+)</name>
        <dbReference type="ChEBI" id="CHEBI:29105"/>
    </cofactor>
</comment>
<dbReference type="Gene3D" id="3.20.20.70">
    <property type="entry name" value="Aldolase class I"/>
    <property type="match status" value="1"/>
</dbReference>
<reference evidence="5 6" key="1">
    <citation type="submission" date="2022-01" db="EMBL/GenBank/DDBJ databases">
        <authorList>
            <person name="Won M."/>
            <person name="Kim S.-J."/>
            <person name="Kwon S.-W."/>
        </authorList>
    </citation>
    <scope>NUCLEOTIDE SEQUENCE [LARGE SCALE GENOMIC DNA]</scope>
    <source>
        <strain evidence="5 6">KCTC 23505</strain>
    </source>
</reference>
<dbReference type="Proteomes" id="UP001521209">
    <property type="component" value="Unassembled WGS sequence"/>
</dbReference>
<evidence type="ECO:0000256" key="2">
    <source>
        <dbReference type="ARBA" id="ARBA00022679"/>
    </source>
</evidence>
<dbReference type="Pfam" id="PF05853">
    <property type="entry name" value="BKACE"/>
    <property type="match status" value="1"/>
</dbReference>
<keyword evidence="4" id="KW-0862">Zinc</keyword>
<evidence type="ECO:0000256" key="1">
    <source>
        <dbReference type="ARBA" id="ARBA00001947"/>
    </source>
</evidence>
<dbReference type="PANTHER" id="PTHR37418">
    <property type="entry name" value="3-KETO-5-AMINOHEXANOATE CLEAVAGE ENZYME-RELATED"/>
    <property type="match status" value="1"/>
</dbReference>
<evidence type="ECO:0000256" key="3">
    <source>
        <dbReference type="ARBA" id="ARBA00022723"/>
    </source>
</evidence>
<sequence length="339" mass="37639">MSSENVKAIVSKHFSEPTYFAHLDPKIMTMAKPLIVGVDVVGARILRSQNPNIPLTPKEIADEVIESVKAGATIPHIHVRDESGAATEDPSLNKEVWDRVFDAVGDEIVTSNHIMENRLARGLDMFKGYIDPLVEWNPKYLQVAATVTTDFSEPTGPLAYNISDTELAILVEYLEAKGVKPEVQMYAPGSIDRIKHALLSKPNKIRRPIWINMHLGKHHSPPVRQDPWSHIQVITWFNEVKAELSGEDVVLGIYVGGRNWLPLTVLAIMIGADVIRVGMEDSLYMYPHKDDIIASNAETVRKIIAICNELGRPVATQAETRRILGFGTSERQRASAAAD</sequence>
<evidence type="ECO:0000313" key="5">
    <source>
        <dbReference type="EMBL" id="MCF3947532.1"/>
    </source>
</evidence>
<evidence type="ECO:0000256" key="4">
    <source>
        <dbReference type="ARBA" id="ARBA00022833"/>
    </source>
</evidence>
<dbReference type="InterPro" id="IPR013785">
    <property type="entry name" value="Aldolase_TIM"/>
</dbReference>
<keyword evidence="3" id="KW-0479">Metal-binding</keyword>
<comment type="caution">
    <text evidence="5">The sequence shown here is derived from an EMBL/GenBank/DDBJ whole genome shotgun (WGS) entry which is preliminary data.</text>
</comment>
<accession>A0ABS9E1J2</accession>
<evidence type="ECO:0000313" key="6">
    <source>
        <dbReference type="Proteomes" id="UP001521209"/>
    </source>
</evidence>
<name>A0ABS9E1J2_9PROT</name>
<dbReference type="InterPro" id="IPR008567">
    <property type="entry name" value="BKACE"/>
</dbReference>
<dbReference type="PANTHER" id="PTHR37418:SF2">
    <property type="entry name" value="3-KETO-5-AMINOHEXANOATE CLEAVAGE ENZYME"/>
    <property type="match status" value="1"/>
</dbReference>
<keyword evidence="6" id="KW-1185">Reference proteome</keyword>
<dbReference type="EMBL" id="JAKGBZ010000025">
    <property type="protein sequence ID" value="MCF3947532.1"/>
    <property type="molecule type" value="Genomic_DNA"/>
</dbReference>
<gene>
    <name evidence="5" type="ORF">L2A60_12675</name>
</gene>
<dbReference type="RefSeq" id="WP_235704781.1">
    <property type="nucleotide sequence ID" value="NZ_JAKGBZ010000025.1"/>
</dbReference>
<proteinExistence type="predicted"/>
<protein>
    <submittedName>
        <fullName evidence="5">3-keto-5-aminohexanoate cleavage protein</fullName>
    </submittedName>
</protein>
<keyword evidence="2" id="KW-0808">Transferase</keyword>